<feature type="non-terminal residue" evidence="8">
    <location>
        <position position="1"/>
    </location>
</feature>
<name>A0A9P4LYF3_9PEZI</name>
<dbReference type="GO" id="GO:0016020">
    <property type="term" value="C:membrane"/>
    <property type="evidence" value="ECO:0007669"/>
    <property type="project" value="UniProtKB-SubCell"/>
</dbReference>
<comment type="subcellular location">
    <subcellularLocation>
        <location evidence="1">Membrane</location>
        <topology evidence="1">Multi-pass membrane protein</topology>
    </subcellularLocation>
</comment>
<comment type="similarity">
    <text evidence="5">Belongs to the SAT4 family.</text>
</comment>
<accession>A0A9P4LYF3</accession>
<evidence type="ECO:0000313" key="9">
    <source>
        <dbReference type="Proteomes" id="UP000799776"/>
    </source>
</evidence>
<evidence type="ECO:0000256" key="6">
    <source>
        <dbReference type="SAM" id="Phobius"/>
    </source>
</evidence>
<evidence type="ECO:0000256" key="1">
    <source>
        <dbReference type="ARBA" id="ARBA00004141"/>
    </source>
</evidence>
<keyword evidence="3 6" id="KW-1133">Transmembrane helix</keyword>
<evidence type="ECO:0000313" key="8">
    <source>
        <dbReference type="EMBL" id="KAF2087061.1"/>
    </source>
</evidence>
<keyword evidence="4 6" id="KW-0472">Membrane</keyword>
<feature type="transmembrane region" description="Helical" evidence="6">
    <location>
        <begin position="25"/>
        <end position="46"/>
    </location>
</feature>
<evidence type="ECO:0000256" key="5">
    <source>
        <dbReference type="ARBA" id="ARBA00038359"/>
    </source>
</evidence>
<dbReference type="Pfam" id="PF20684">
    <property type="entry name" value="Fung_rhodopsin"/>
    <property type="match status" value="1"/>
</dbReference>
<feature type="transmembrane region" description="Helical" evidence="6">
    <location>
        <begin position="182"/>
        <end position="203"/>
    </location>
</feature>
<dbReference type="InterPro" id="IPR049326">
    <property type="entry name" value="Rhodopsin_dom_fungi"/>
</dbReference>
<evidence type="ECO:0000256" key="3">
    <source>
        <dbReference type="ARBA" id="ARBA00022989"/>
    </source>
</evidence>
<keyword evidence="2 6" id="KW-0812">Transmembrane</keyword>
<comment type="caution">
    <text evidence="8">The sequence shown here is derived from an EMBL/GenBank/DDBJ whole genome shotgun (WGS) entry which is preliminary data.</text>
</comment>
<evidence type="ECO:0000256" key="2">
    <source>
        <dbReference type="ARBA" id="ARBA00022692"/>
    </source>
</evidence>
<dbReference type="AlphaFoldDB" id="A0A9P4LYF3"/>
<gene>
    <name evidence="8" type="ORF">K490DRAFT_1925</name>
</gene>
<dbReference type="PANTHER" id="PTHR33048:SF123">
    <property type="entry name" value="INTEGRAL MEMBRANE PROTEIN"/>
    <property type="match status" value="1"/>
</dbReference>
<evidence type="ECO:0000259" key="7">
    <source>
        <dbReference type="Pfam" id="PF20684"/>
    </source>
</evidence>
<protein>
    <recommendedName>
        <fullName evidence="7">Rhodopsin domain-containing protein</fullName>
    </recommendedName>
</protein>
<dbReference type="OrthoDB" id="5329176at2759"/>
<proteinExistence type="inferred from homology"/>
<feature type="domain" description="Rhodopsin" evidence="7">
    <location>
        <begin position="8"/>
        <end position="239"/>
    </location>
</feature>
<dbReference type="EMBL" id="ML978721">
    <property type="protein sequence ID" value="KAF2087061.1"/>
    <property type="molecule type" value="Genomic_DNA"/>
</dbReference>
<dbReference type="PANTHER" id="PTHR33048">
    <property type="entry name" value="PTH11-LIKE INTEGRAL MEMBRANE PROTEIN (AFU_ORTHOLOGUE AFUA_5G11245)"/>
    <property type="match status" value="1"/>
</dbReference>
<organism evidence="8 9">
    <name type="scientific">Saccharata proteae CBS 121410</name>
    <dbReference type="NCBI Taxonomy" id="1314787"/>
    <lineage>
        <taxon>Eukaryota</taxon>
        <taxon>Fungi</taxon>
        <taxon>Dikarya</taxon>
        <taxon>Ascomycota</taxon>
        <taxon>Pezizomycotina</taxon>
        <taxon>Dothideomycetes</taxon>
        <taxon>Dothideomycetes incertae sedis</taxon>
        <taxon>Botryosphaeriales</taxon>
        <taxon>Saccharataceae</taxon>
        <taxon>Saccharata</taxon>
    </lineage>
</organism>
<dbReference type="InterPro" id="IPR052337">
    <property type="entry name" value="SAT4-like"/>
</dbReference>
<keyword evidence="9" id="KW-1185">Reference proteome</keyword>
<reference evidence="8" key="1">
    <citation type="journal article" date="2020" name="Stud. Mycol.">
        <title>101 Dothideomycetes genomes: a test case for predicting lifestyles and emergence of pathogens.</title>
        <authorList>
            <person name="Haridas S."/>
            <person name="Albert R."/>
            <person name="Binder M."/>
            <person name="Bloem J."/>
            <person name="Labutti K."/>
            <person name="Salamov A."/>
            <person name="Andreopoulos B."/>
            <person name="Baker S."/>
            <person name="Barry K."/>
            <person name="Bills G."/>
            <person name="Bluhm B."/>
            <person name="Cannon C."/>
            <person name="Castanera R."/>
            <person name="Culley D."/>
            <person name="Daum C."/>
            <person name="Ezra D."/>
            <person name="Gonzalez J."/>
            <person name="Henrissat B."/>
            <person name="Kuo A."/>
            <person name="Liang C."/>
            <person name="Lipzen A."/>
            <person name="Lutzoni F."/>
            <person name="Magnuson J."/>
            <person name="Mondo S."/>
            <person name="Nolan M."/>
            <person name="Ohm R."/>
            <person name="Pangilinan J."/>
            <person name="Park H.-J."/>
            <person name="Ramirez L."/>
            <person name="Alfaro M."/>
            <person name="Sun H."/>
            <person name="Tritt A."/>
            <person name="Yoshinaga Y."/>
            <person name="Zwiers L.-H."/>
            <person name="Turgeon B."/>
            <person name="Goodwin S."/>
            <person name="Spatafora J."/>
            <person name="Crous P."/>
            <person name="Grigoriev I."/>
        </authorList>
    </citation>
    <scope>NUCLEOTIDE SEQUENCE</scope>
    <source>
        <strain evidence="8">CBS 121410</strain>
    </source>
</reference>
<feature type="transmembrane region" description="Helical" evidence="6">
    <location>
        <begin position="66"/>
        <end position="89"/>
    </location>
</feature>
<feature type="transmembrane region" description="Helical" evidence="6">
    <location>
        <begin position="145"/>
        <end position="170"/>
    </location>
</feature>
<evidence type="ECO:0000256" key="4">
    <source>
        <dbReference type="ARBA" id="ARBA00023136"/>
    </source>
</evidence>
<feature type="non-terminal residue" evidence="8">
    <location>
        <position position="239"/>
    </location>
</feature>
<dbReference type="Proteomes" id="UP000799776">
    <property type="component" value="Unassembled WGS sequence"/>
</dbReference>
<feature type="transmembrane region" description="Helical" evidence="6">
    <location>
        <begin position="101"/>
        <end position="125"/>
    </location>
</feature>
<sequence>SAVVIVLRSWIISQRMRNFGKDDTFMFIAWLCSLGFAAASYVSVRWGVGLLTNDAPPEWATSAIKAVYAIEIFYYLSLYFIKMSLLFLYLRLSSSQKTTRFWKSTVVTMVLVTLHFLSTVVVFSIQCVPMEKYWNPTVPGFCISITAFFYSTNIFTIITDVVILALPISTLWQVQRPRKQRLAIVGAFLVGGVSTVASCIRLYSVRIYTESHEPMRDAAPINTWSFVEINLGIVCASAP</sequence>